<dbReference type="GO" id="GO:0008270">
    <property type="term" value="F:zinc ion binding"/>
    <property type="evidence" value="ECO:0007669"/>
    <property type="project" value="UniProtKB-KW"/>
</dbReference>
<evidence type="ECO:0000256" key="2">
    <source>
        <dbReference type="ARBA" id="ARBA00022723"/>
    </source>
</evidence>
<dbReference type="Pfam" id="PF13696">
    <property type="entry name" value="zf-CCHC_2"/>
    <property type="match status" value="3"/>
</dbReference>
<evidence type="ECO:0000256" key="1">
    <source>
        <dbReference type="ARBA" id="ARBA00022664"/>
    </source>
</evidence>
<evidence type="ECO:0000313" key="8">
    <source>
        <dbReference type="EMBL" id="KAF7363818.1"/>
    </source>
</evidence>
<dbReference type="InterPro" id="IPR006767">
    <property type="entry name" value="Cwf19-like_C_dom-2"/>
</dbReference>
<dbReference type="GO" id="GO:0061632">
    <property type="term" value="F:RNA lariat debranching enzyme activator activity"/>
    <property type="evidence" value="ECO:0007669"/>
    <property type="project" value="TreeGrafter"/>
</dbReference>
<dbReference type="Gene3D" id="4.10.60.10">
    <property type="entry name" value="Zinc finger, CCHC-type"/>
    <property type="match status" value="1"/>
</dbReference>
<accession>A0A8H6YPJ1</accession>
<keyword evidence="2" id="KW-0479">Metal-binding</keyword>
<dbReference type="PANTHER" id="PTHR12072">
    <property type="entry name" value="CWF19, CELL CYCLE CONTROL PROTEIN"/>
    <property type="match status" value="1"/>
</dbReference>
<keyword evidence="4" id="KW-0862">Zinc</keyword>
<evidence type="ECO:0000256" key="6">
    <source>
        <dbReference type="SAM" id="MobiDB-lite"/>
    </source>
</evidence>
<proteinExistence type="predicted"/>
<dbReference type="InterPro" id="IPR036875">
    <property type="entry name" value="Znf_CCHC_sf"/>
</dbReference>
<dbReference type="GO" id="GO:0003676">
    <property type="term" value="F:nucleic acid binding"/>
    <property type="evidence" value="ECO:0007669"/>
    <property type="project" value="InterPro"/>
</dbReference>
<keyword evidence="1" id="KW-0507">mRNA processing</keyword>
<evidence type="ECO:0000256" key="5">
    <source>
        <dbReference type="PROSITE-ProRule" id="PRU00047"/>
    </source>
</evidence>
<protein>
    <submittedName>
        <fullName evidence="8">Nuclear protein</fullName>
    </submittedName>
</protein>
<dbReference type="Pfam" id="PF04677">
    <property type="entry name" value="CwfJ_C_1"/>
    <property type="match status" value="1"/>
</dbReference>
<gene>
    <name evidence="8" type="ORF">MSAN_01039700</name>
</gene>
<dbReference type="EMBL" id="JACAZH010000007">
    <property type="protein sequence ID" value="KAF7363818.1"/>
    <property type="molecule type" value="Genomic_DNA"/>
</dbReference>
<dbReference type="Gene3D" id="3.30.428.10">
    <property type="entry name" value="HIT-like"/>
    <property type="match status" value="1"/>
</dbReference>
<dbReference type="InterPro" id="IPR025829">
    <property type="entry name" value="Zn_knuckle_CX2CX3GHX4C"/>
</dbReference>
<dbReference type="InterPro" id="IPR001878">
    <property type="entry name" value="Znf_CCHC"/>
</dbReference>
<dbReference type="SUPFAM" id="SSF54197">
    <property type="entry name" value="HIT-like"/>
    <property type="match status" value="1"/>
</dbReference>
<dbReference type="AlphaFoldDB" id="A0A8H6YPJ1"/>
<dbReference type="SUPFAM" id="SSF56300">
    <property type="entry name" value="Metallo-dependent phosphatases"/>
    <property type="match status" value="1"/>
</dbReference>
<dbReference type="InterPro" id="IPR040194">
    <property type="entry name" value="Cwf19-like"/>
</dbReference>
<keyword evidence="9" id="KW-1185">Reference proteome</keyword>
<organism evidence="8 9">
    <name type="scientific">Mycena sanguinolenta</name>
    <dbReference type="NCBI Taxonomy" id="230812"/>
    <lineage>
        <taxon>Eukaryota</taxon>
        <taxon>Fungi</taxon>
        <taxon>Dikarya</taxon>
        <taxon>Basidiomycota</taxon>
        <taxon>Agaricomycotina</taxon>
        <taxon>Agaricomycetes</taxon>
        <taxon>Agaricomycetidae</taxon>
        <taxon>Agaricales</taxon>
        <taxon>Marasmiineae</taxon>
        <taxon>Mycenaceae</taxon>
        <taxon>Mycena</taxon>
    </lineage>
</organism>
<reference evidence="8" key="1">
    <citation type="submission" date="2020-05" db="EMBL/GenBank/DDBJ databases">
        <title>Mycena genomes resolve the evolution of fungal bioluminescence.</title>
        <authorList>
            <person name="Tsai I.J."/>
        </authorList>
    </citation>
    <scope>NUCLEOTIDE SEQUENCE</scope>
    <source>
        <strain evidence="8">160909Yilan</strain>
    </source>
</reference>
<keyword evidence="3 5" id="KW-0863">Zinc-finger</keyword>
<dbReference type="GO" id="GO:0000398">
    <property type="term" value="P:mRNA splicing, via spliceosome"/>
    <property type="evidence" value="ECO:0007669"/>
    <property type="project" value="TreeGrafter"/>
</dbReference>
<dbReference type="PROSITE" id="PS50158">
    <property type="entry name" value="ZF_CCHC"/>
    <property type="match status" value="1"/>
</dbReference>
<evidence type="ECO:0000256" key="3">
    <source>
        <dbReference type="ARBA" id="ARBA00022771"/>
    </source>
</evidence>
<dbReference type="GO" id="GO:0071014">
    <property type="term" value="C:post-mRNA release spliceosomal complex"/>
    <property type="evidence" value="ECO:0007669"/>
    <property type="project" value="TreeGrafter"/>
</dbReference>
<dbReference type="InterPro" id="IPR029052">
    <property type="entry name" value="Metallo-depent_PP-like"/>
</dbReference>
<dbReference type="SMART" id="SM00343">
    <property type="entry name" value="ZnF_C2HC"/>
    <property type="match status" value="3"/>
</dbReference>
<dbReference type="SUPFAM" id="SSF57756">
    <property type="entry name" value="Retrovirus zinc finger-like domains"/>
    <property type="match status" value="1"/>
</dbReference>
<sequence>MSVKVLTVGSAVGSIRDLFAKIKAIDAKHGKFDLVLCGGDFFGPLDDPSAVEQTKELLEGSLEAPIECYIMQGNNPLSDAVIQKFAKTGGELCKNVFLMSKSGIITTANGLRIACLGGRYDPEIYSSAEAAPGFASPYFSTHTMERLLSNTLTTSTSKQNYKSLADIQSSSSSSQLIDILITNAWPAVITHLSSAPLPAPEIPSLAGAPPLNDTILRIKPRYHFAAAGGQPPVFWEREPFVWSDEGDRVSRFVSLGAFGGEPTPGKKQRWFYAFSIAPNSPTAALVPRPANATKNPFTESSSFARPMKRSFESTMESGENFIFGNNVRQPQKRTRVVQGDPGKPPPGYKCHRCESSEHFINDCPERTKPPEGYVCKICETPGHLVRDCPTRFALGDTGGKKPKPGYICRACGSEGAHFIDDCPASSVRPREDHRGRRGGGRGPPKEIARQSFVSATPKSWPNLTPSYSTADECWFCLSNPNLAKHLIVAIGAECYVTLPKGQIVPTQSQLRPGDESAAVPGGGHVLIVPITHYPTYSTIPGDLAGPIIEETEKHKAALRAMYAKYGCAIVFFEVGRLSAKGGHAHVQAVPIPLKLKDKVEEAFRAEGRMSGIDFDEDPDVALEACAGGRGSYFRVDLPDGGKLVHLMKDHVPFGIQFGRQVLVSLLNMPERLDWKACTLPEDEDRADAQAFKAAFAPFDPTL</sequence>
<dbReference type="CDD" id="cd07380">
    <property type="entry name" value="MPP_CWF19_N"/>
    <property type="match status" value="1"/>
</dbReference>
<feature type="region of interest" description="Disordered" evidence="6">
    <location>
        <begin position="422"/>
        <end position="451"/>
    </location>
</feature>
<evidence type="ECO:0000259" key="7">
    <source>
        <dbReference type="PROSITE" id="PS50158"/>
    </source>
</evidence>
<dbReference type="Pfam" id="PF04676">
    <property type="entry name" value="CwfJ_C_2"/>
    <property type="match status" value="1"/>
</dbReference>
<feature type="domain" description="CCHC-type" evidence="7">
    <location>
        <begin position="375"/>
        <end position="389"/>
    </location>
</feature>
<dbReference type="OrthoDB" id="444325at2759"/>
<dbReference type="Proteomes" id="UP000623467">
    <property type="component" value="Unassembled WGS sequence"/>
</dbReference>
<dbReference type="InterPro" id="IPR036265">
    <property type="entry name" value="HIT-like_sf"/>
</dbReference>
<evidence type="ECO:0000256" key="4">
    <source>
        <dbReference type="ARBA" id="ARBA00022833"/>
    </source>
</evidence>
<dbReference type="InterPro" id="IPR006768">
    <property type="entry name" value="Cwf19-like_C_dom-1"/>
</dbReference>
<name>A0A8H6YPJ1_9AGAR</name>
<dbReference type="PANTHER" id="PTHR12072:SF4">
    <property type="entry name" value="CWF19-LIKE PROTEIN 1"/>
    <property type="match status" value="1"/>
</dbReference>
<comment type="caution">
    <text evidence="8">The sequence shown here is derived from an EMBL/GenBank/DDBJ whole genome shotgun (WGS) entry which is preliminary data.</text>
</comment>
<evidence type="ECO:0000313" key="9">
    <source>
        <dbReference type="Proteomes" id="UP000623467"/>
    </source>
</evidence>